<keyword evidence="6 14" id="KW-0479">Metal-binding</keyword>
<gene>
    <name evidence="16" type="ORF">DSTB1V02_LOCUS4963</name>
</gene>
<dbReference type="InterPro" id="IPR001128">
    <property type="entry name" value="Cyt_P450"/>
</dbReference>
<dbReference type="InterPro" id="IPR002401">
    <property type="entry name" value="Cyt_P450_E_grp-I"/>
</dbReference>
<evidence type="ECO:0000313" key="17">
    <source>
        <dbReference type="Proteomes" id="UP000677054"/>
    </source>
</evidence>
<evidence type="ECO:0000256" key="8">
    <source>
        <dbReference type="ARBA" id="ARBA00022848"/>
    </source>
</evidence>
<evidence type="ECO:0000256" key="4">
    <source>
        <dbReference type="ARBA" id="ARBA00010617"/>
    </source>
</evidence>
<evidence type="ECO:0000256" key="6">
    <source>
        <dbReference type="ARBA" id="ARBA00022723"/>
    </source>
</evidence>
<dbReference type="GO" id="GO:0005789">
    <property type="term" value="C:endoplasmic reticulum membrane"/>
    <property type="evidence" value="ECO:0007669"/>
    <property type="project" value="UniProtKB-SubCell"/>
</dbReference>
<evidence type="ECO:0000256" key="14">
    <source>
        <dbReference type="PIRSR" id="PIRSR602401-1"/>
    </source>
</evidence>
<evidence type="ECO:0000256" key="3">
    <source>
        <dbReference type="ARBA" id="ARBA00004406"/>
    </source>
</evidence>
<evidence type="ECO:0000256" key="7">
    <source>
        <dbReference type="ARBA" id="ARBA00022824"/>
    </source>
</evidence>
<dbReference type="SUPFAM" id="SSF48264">
    <property type="entry name" value="Cytochrome P450"/>
    <property type="match status" value="1"/>
</dbReference>
<comment type="similarity">
    <text evidence="4 15">Belongs to the cytochrome P450 family.</text>
</comment>
<keyword evidence="5 14" id="KW-0349">Heme</keyword>
<protein>
    <recommendedName>
        <fullName evidence="18">Cytochrome P450</fullName>
    </recommendedName>
</protein>
<evidence type="ECO:0000313" key="16">
    <source>
        <dbReference type="EMBL" id="CAD7245087.1"/>
    </source>
</evidence>
<evidence type="ECO:0000256" key="2">
    <source>
        <dbReference type="ARBA" id="ARBA00004174"/>
    </source>
</evidence>
<dbReference type="GO" id="GO:0020037">
    <property type="term" value="F:heme binding"/>
    <property type="evidence" value="ECO:0007669"/>
    <property type="project" value="InterPro"/>
</dbReference>
<dbReference type="GO" id="GO:0005506">
    <property type="term" value="F:iron ion binding"/>
    <property type="evidence" value="ECO:0007669"/>
    <property type="project" value="InterPro"/>
</dbReference>
<dbReference type="FunFam" id="1.10.630.10:FF:000042">
    <property type="entry name" value="Cytochrome P450"/>
    <property type="match status" value="1"/>
</dbReference>
<dbReference type="InterPro" id="IPR017972">
    <property type="entry name" value="Cyt_P450_CS"/>
</dbReference>
<dbReference type="PRINTS" id="PR00385">
    <property type="entry name" value="P450"/>
</dbReference>
<dbReference type="EMBL" id="CAJPEV010000776">
    <property type="protein sequence ID" value="CAG0888445.1"/>
    <property type="molecule type" value="Genomic_DNA"/>
</dbReference>
<keyword evidence="7" id="KW-0256">Endoplasmic reticulum</keyword>
<reference evidence="16" key="1">
    <citation type="submission" date="2020-11" db="EMBL/GenBank/DDBJ databases">
        <authorList>
            <person name="Tran Van P."/>
        </authorList>
    </citation>
    <scope>NUCLEOTIDE SEQUENCE</scope>
</reference>
<evidence type="ECO:0000256" key="10">
    <source>
        <dbReference type="ARBA" id="ARBA00023004"/>
    </source>
</evidence>
<dbReference type="InterPro" id="IPR036396">
    <property type="entry name" value="Cyt_P450_sf"/>
</dbReference>
<dbReference type="Proteomes" id="UP000677054">
    <property type="component" value="Unassembled WGS sequence"/>
</dbReference>
<dbReference type="CDD" id="cd11055">
    <property type="entry name" value="CYP3A-like"/>
    <property type="match status" value="1"/>
</dbReference>
<dbReference type="GO" id="GO:0008395">
    <property type="term" value="F:steroid hydroxylase activity"/>
    <property type="evidence" value="ECO:0007669"/>
    <property type="project" value="TreeGrafter"/>
</dbReference>
<name>A0A7R8X8Y2_9CRUS</name>
<dbReference type="GO" id="GO:0016705">
    <property type="term" value="F:oxidoreductase activity, acting on paired donors, with incorporation or reduction of molecular oxygen"/>
    <property type="evidence" value="ECO:0007669"/>
    <property type="project" value="InterPro"/>
</dbReference>
<evidence type="ECO:0000256" key="5">
    <source>
        <dbReference type="ARBA" id="ARBA00022617"/>
    </source>
</evidence>
<proteinExistence type="inferred from homology"/>
<dbReference type="Gene3D" id="1.10.630.10">
    <property type="entry name" value="Cytochrome P450"/>
    <property type="match status" value="1"/>
</dbReference>
<feature type="binding site" description="axial binding residue" evidence="14">
    <location>
        <position position="458"/>
    </location>
    <ligand>
        <name>heme</name>
        <dbReference type="ChEBI" id="CHEBI:30413"/>
    </ligand>
    <ligandPart>
        <name>Fe</name>
        <dbReference type="ChEBI" id="CHEBI:18248"/>
    </ligandPart>
</feature>
<evidence type="ECO:0000256" key="13">
    <source>
        <dbReference type="ARBA" id="ARBA00043906"/>
    </source>
</evidence>
<keyword evidence="8" id="KW-0492">Microsome</keyword>
<comment type="function">
    <text evidence="13">Cytochromes P450 are a group of heme-thiolate monooxygenases. They oxidize a variety of structurally unrelated compounds, including steroids, fatty acids, and xenobiotics.</text>
</comment>
<comment type="cofactor">
    <cofactor evidence="1 14">
        <name>heme</name>
        <dbReference type="ChEBI" id="CHEBI:30413"/>
    </cofactor>
</comment>
<dbReference type="PANTHER" id="PTHR24302">
    <property type="entry name" value="CYTOCHROME P450 FAMILY 3"/>
    <property type="match status" value="1"/>
</dbReference>
<dbReference type="EMBL" id="LR900293">
    <property type="protein sequence ID" value="CAD7245087.1"/>
    <property type="molecule type" value="Genomic_DNA"/>
</dbReference>
<comment type="subcellular location">
    <subcellularLocation>
        <location evidence="3">Endoplasmic reticulum membrane</location>
        <topology evidence="3">Peripheral membrane protein</topology>
    </subcellularLocation>
    <subcellularLocation>
        <location evidence="2">Microsome membrane</location>
        <topology evidence="2">Peripheral membrane protein</topology>
    </subcellularLocation>
</comment>
<keyword evidence="10 14" id="KW-0408">Iron</keyword>
<accession>A0A7R8X8Y2</accession>
<dbReference type="PRINTS" id="PR00463">
    <property type="entry name" value="EP450I"/>
</dbReference>
<organism evidence="16">
    <name type="scientific">Darwinula stevensoni</name>
    <dbReference type="NCBI Taxonomy" id="69355"/>
    <lineage>
        <taxon>Eukaryota</taxon>
        <taxon>Metazoa</taxon>
        <taxon>Ecdysozoa</taxon>
        <taxon>Arthropoda</taxon>
        <taxon>Crustacea</taxon>
        <taxon>Oligostraca</taxon>
        <taxon>Ostracoda</taxon>
        <taxon>Podocopa</taxon>
        <taxon>Podocopida</taxon>
        <taxon>Darwinulocopina</taxon>
        <taxon>Darwinuloidea</taxon>
        <taxon>Darwinulidae</taxon>
        <taxon>Darwinula</taxon>
    </lineage>
</organism>
<evidence type="ECO:0000256" key="12">
    <source>
        <dbReference type="ARBA" id="ARBA00023136"/>
    </source>
</evidence>
<keyword evidence="12" id="KW-0472">Membrane</keyword>
<evidence type="ECO:0000256" key="15">
    <source>
        <dbReference type="RuleBase" id="RU000461"/>
    </source>
</evidence>
<dbReference type="PROSITE" id="PS00086">
    <property type="entry name" value="CYTOCHROME_P450"/>
    <property type="match status" value="1"/>
</dbReference>
<dbReference type="AlphaFoldDB" id="A0A7R8X8Y2"/>
<evidence type="ECO:0000256" key="1">
    <source>
        <dbReference type="ARBA" id="ARBA00001971"/>
    </source>
</evidence>
<dbReference type="InterPro" id="IPR050705">
    <property type="entry name" value="Cytochrome_P450_3A"/>
</dbReference>
<evidence type="ECO:0008006" key="18">
    <source>
        <dbReference type="Google" id="ProtNLM"/>
    </source>
</evidence>
<keyword evidence="11 15" id="KW-0503">Monooxygenase</keyword>
<evidence type="ECO:0000256" key="11">
    <source>
        <dbReference type="ARBA" id="ARBA00023033"/>
    </source>
</evidence>
<keyword evidence="17" id="KW-1185">Reference proteome</keyword>
<sequence length="514" mass="59137">MLALIFVGLAVVLGFLYVWNTQKFNYWEEQGIKTRPPVYPFIGSMWKVWKRMYHIEDAKDIRIHGRRIGLYEGTRPYLLCADLDILRDVCIKNFDYFVDRMDPVITSHYWRKMLSILIGEEWKEVRRHLSPAFSSGKIKKMSALMGECAHTLVGNFLESVQHKTGVVDLKQQYGAFTMDVVATCAFGTKIDSLGSPDDPFVENARKAFSSRKNQSPLVALLFISRWIPKLLSGIFFTKELRFFLEVAKSIAEKRKAENNRERGDMIDLMLDVQEEEQKECETDPSKTPVITEEVIIAQQTVLFFLAGYDTTATTLTMVTYNLALHPEAQEKAVAEIREKIAQHVSPFFIFWLEVHVLLGGITHEMVIDCPYLDQVIQESLRLYPPALRLERTCTKACEIHGVKFEKGVRIGFPIYAIHHDPEFFEEPEKFHPERFAQSEKGLQHPMTYLPFGQGPRSCIGMRFAQMEIKLALCHVLSQIKFSRCSQTPVPVEARSSPNLLFQPLNVMVEIEARK</sequence>
<dbReference type="Pfam" id="PF00067">
    <property type="entry name" value="p450"/>
    <property type="match status" value="1"/>
</dbReference>
<keyword evidence="9 15" id="KW-0560">Oxidoreductase</keyword>
<dbReference type="OrthoDB" id="1470350at2759"/>
<evidence type="ECO:0000256" key="9">
    <source>
        <dbReference type="ARBA" id="ARBA00023002"/>
    </source>
</evidence>
<dbReference type="PANTHER" id="PTHR24302:SF15">
    <property type="entry name" value="FATTY-ACID PEROXYGENASE"/>
    <property type="match status" value="1"/>
</dbReference>